<dbReference type="AlphaFoldDB" id="A0A1Y3KFP3"/>
<organism evidence="1 2">
    <name type="scientific">Pseudomonas putida</name>
    <name type="common">Arthrobacter siderocapsulatus</name>
    <dbReference type="NCBI Taxonomy" id="303"/>
    <lineage>
        <taxon>Bacteria</taxon>
        <taxon>Pseudomonadati</taxon>
        <taxon>Pseudomonadota</taxon>
        <taxon>Gammaproteobacteria</taxon>
        <taxon>Pseudomonadales</taxon>
        <taxon>Pseudomonadaceae</taxon>
        <taxon>Pseudomonas</taxon>
    </lineage>
</organism>
<name>A0A1Y3KFP3_PSEPU</name>
<dbReference type="EMBL" id="NFSB01000089">
    <property type="protein sequence ID" value="OUM24656.1"/>
    <property type="molecule type" value="Genomic_DNA"/>
</dbReference>
<reference evidence="1 2" key="1">
    <citation type="submission" date="2017-05" db="EMBL/GenBank/DDBJ databases">
        <title>Whole genome sequence of Pseudomonas putida isolate 1312 commercialized as a biostimulant.</title>
        <authorList>
            <person name="Crovadore J."/>
            <person name="Blanc P."/>
            <person name="Chablais R."/>
            <person name="Cochard B."/>
            <person name="Grizard D."/>
            <person name="Lefort F."/>
        </authorList>
    </citation>
    <scope>NUCLEOTIDE SEQUENCE [LARGE SCALE GENOMIC DNA]</scope>
    <source>
        <strain evidence="1 2">1312</strain>
    </source>
</reference>
<evidence type="ECO:0000313" key="2">
    <source>
        <dbReference type="Proteomes" id="UP000196082"/>
    </source>
</evidence>
<gene>
    <name evidence="1" type="ORF">B8W72_26165</name>
</gene>
<accession>A0A1Y3KFP3</accession>
<proteinExistence type="predicted"/>
<protein>
    <submittedName>
        <fullName evidence="1">Uncharacterized protein</fullName>
    </submittedName>
</protein>
<comment type="caution">
    <text evidence="1">The sequence shown here is derived from an EMBL/GenBank/DDBJ whole genome shotgun (WGS) entry which is preliminary data.</text>
</comment>
<evidence type="ECO:0000313" key="1">
    <source>
        <dbReference type="EMBL" id="OUM24656.1"/>
    </source>
</evidence>
<dbReference type="Proteomes" id="UP000196082">
    <property type="component" value="Unassembled WGS sequence"/>
</dbReference>
<dbReference type="RefSeq" id="WP_086978501.1">
    <property type="nucleotide sequence ID" value="NZ_NFSB01000089.1"/>
</dbReference>
<sequence>MESAFGGWLIDQAIRAGTVQTYQGIDAEGLHRMDAQYAYTKKCFGWVDKGQGKDLFQLCHVQPLVGRDGSVGLTTPGNLFTGVALLNQKQGNKPVNAWAGASIPASALKRKWSIAEGTTRAQVLQKLSDFLGPELDAYLDELQKMPQRTVRLRLARAVFRHQGDEQFEPLDRRYTEAELQSLKLEELQSLDAKQRGQTTVKAFAVSNCSTDSQLGVLHDELVRFSDILPEGKHRDNCRFMLKVVQVLGIYLVQVNHQQGTARSRFLKTGHNTWSPLVHLYHDQPWRTPPQVLAEDLDGLIYGVYDTKGKVIKPGVIPAAQNALQGLEVDRDYISNRLLKRLSVQTLGPAVVAPDQWSWKASGSNWLSYIDNLYATFEATWQALLEAGMCTETQILDAQDAMLVSLDKAVESARENYRNGRRFTIYGVPFDRYPQYLEFSPVVLPQAA</sequence>